<protein>
    <submittedName>
        <fullName evidence="8">Outer membrane protein/protective antigen OMA87</fullName>
    </submittedName>
</protein>
<evidence type="ECO:0000259" key="7">
    <source>
        <dbReference type="Pfam" id="PF01103"/>
    </source>
</evidence>
<feature type="domain" description="Bacterial surface antigen (D15)" evidence="7">
    <location>
        <begin position="393"/>
        <end position="768"/>
    </location>
</feature>
<dbReference type="Gene3D" id="2.40.160.50">
    <property type="entry name" value="membrane protein fhac: a member of the omp85/tpsb transporter family"/>
    <property type="match status" value="1"/>
</dbReference>
<dbReference type="Pfam" id="PF01103">
    <property type="entry name" value="Omp85"/>
    <property type="match status" value="1"/>
</dbReference>
<name>A0A379MVG2_9BACT</name>
<gene>
    <name evidence="8" type="ORF">NCTC11190_02062</name>
</gene>
<sequence>MKRYFRHTLYYTLLLAGGAAILASCSTTRRLAQGEVLYTGVKKMTFTPESDTLEIPGDVISAAQEPLSVAPNNPLWSPYWRTGIPVGLWAWNHLYTPKEKGFKYWFFKKLAKQPVLISKVRPDLRIKVADQIFENYGYFNVQGGYELLPRKHKPDRKAKVSYRFIVPAPHTYDTVEYLTAPGAAGRIVDSLRAGTLLRKGAVYNLDTLVAERNRIATALRSRGYYYFRPEYIAYDADTTQAPYKVALRMRLAEGIPPAAMRPYRVGSVSVSLRNPVPGPADTMTLGAVRVRYQRPLKIRPRILKGAIGLAPGQLFNVDAQNTTQTNLNKLGIFSSVSLSVPPLDSLGPGRDSLDVRIAATFDKPMQADFEADLTSKSNSYLGPGLSFGLRHNNIFKGGEVLALNLTGSYEWQTGNKNQYETRPTAVNSYEFGLNASLSVPRIVAPGFRYRGLTYPARTTYKIGADLMNRPKYFRMLSLNLSAGYDFRTSPYSSHNLTVFRLTYNKLLHTSHEFDSTMQQNPAVALSFSDQFIPSLSYTYTFDKTYGRRQKNRFIFQSTVTDAGNILAGVYEIFGSHGTKRLFGSPFSQFVKGTVEAKWYHKIGRNNVLASRLMVGAGYAYGNSKVMPYSEQFYIGGANSIRAFTVRSLGPGSYRPSEDQVNGYWDQTGDFKLEANVEFRFKMLGNLGGAVFLDAGNIWLLKNDPQRPGGALRAKNFWNEIALGTGVGLRYDISVLVLRLDMGIGIHTPYSNPDKKGYYNIQNFKDGLGIHLAIGYPF</sequence>
<keyword evidence="4" id="KW-0472">Membrane</keyword>
<keyword evidence="3 6" id="KW-0732">Signal</keyword>
<evidence type="ECO:0000256" key="2">
    <source>
        <dbReference type="ARBA" id="ARBA00022692"/>
    </source>
</evidence>
<dbReference type="EMBL" id="UGVL01000001">
    <property type="protein sequence ID" value="SUE34827.1"/>
    <property type="molecule type" value="Genomic_DNA"/>
</dbReference>
<keyword evidence="2" id="KW-0812">Transmembrane</keyword>
<feature type="chain" id="PRO_5016598919" evidence="6">
    <location>
        <begin position="23"/>
        <end position="777"/>
    </location>
</feature>
<dbReference type="InterPro" id="IPR000184">
    <property type="entry name" value="Bac_surfAg_D15"/>
</dbReference>
<evidence type="ECO:0000256" key="5">
    <source>
        <dbReference type="ARBA" id="ARBA00023237"/>
    </source>
</evidence>
<proteinExistence type="predicted"/>
<dbReference type="PROSITE" id="PS51257">
    <property type="entry name" value="PROKAR_LIPOPROTEIN"/>
    <property type="match status" value="1"/>
</dbReference>
<dbReference type="GO" id="GO:0019867">
    <property type="term" value="C:outer membrane"/>
    <property type="evidence" value="ECO:0007669"/>
    <property type="project" value="InterPro"/>
</dbReference>
<evidence type="ECO:0000256" key="4">
    <source>
        <dbReference type="ARBA" id="ARBA00023136"/>
    </source>
</evidence>
<dbReference type="Proteomes" id="UP000255233">
    <property type="component" value="Unassembled WGS sequence"/>
</dbReference>
<evidence type="ECO:0000256" key="3">
    <source>
        <dbReference type="ARBA" id="ARBA00022729"/>
    </source>
</evidence>
<evidence type="ECO:0000256" key="6">
    <source>
        <dbReference type="SAM" id="SignalP"/>
    </source>
</evidence>
<dbReference type="RefSeq" id="WP_027291378.1">
    <property type="nucleotide sequence ID" value="NZ_DBEWVC010000119.1"/>
</dbReference>
<dbReference type="InterPro" id="IPR039910">
    <property type="entry name" value="D15-like"/>
</dbReference>
<reference evidence="8 9" key="1">
    <citation type="submission" date="2018-06" db="EMBL/GenBank/DDBJ databases">
        <authorList>
            <consortium name="Pathogen Informatics"/>
            <person name="Doyle S."/>
        </authorList>
    </citation>
    <scope>NUCLEOTIDE SEQUENCE [LARGE SCALE GENOMIC DNA]</scope>
    <source>
        <strain evidence="8 9">NCTC11190</strain>
    </source>
</reference>
<dbReference type="PANTHER" id="PTHR12815">
    <property type="entry name" value="SORTING AND ASSEMBLY MACHINERY SAMM50 PROTEIN FAMILY MEMBER"/>
    <property type="match status" value="1"/>
</dbReference>
<dbReference type="Gene3D" id="3.10.20.310">
    <property type="entry name" value="membrane protein fhac"/>
    <property type="match status" value="1"/>
</dbReference>
<keyword evidence="5" id="KW-0998">Cell outer membrane</keyword>
<dbReference type="PANTHER" id="PTHR12815:SF47">
    <property type="entry name" value="TRANSLOCATION AND ASSEMBLY MODULE SUBUNIT TAMA"/>
    <property type="match status" value="1"/>
</dbReference>
<feature type="signal peptide" evidence="6">
    <location>
        <begin position="1"/>
        <end position="22"/>
    </location>
</feature>
<evidence type="ECO:0000256" key="1">
    <source>
        <dbReference type="ARBA" id="ARBA00004370"/>
    </source>
</evidence>
<accession>A0A379MVG2</accession>
<keyword evidence="9" id="KW-1185">Reference proteome</keyword>
<dbReference type="OrthoDB" id="9814535at2"/>
<evidence type="ECO:0000313" key="8">
    <source>
        <dbReference type="EMBL" id="SUE34827.1"/>
    </source>
</evidence>
<dbReference type="STRING" id="880526.GCA_000427365_01756"/>
<evidence type="ECO:0000313" key="9">
    <source>
        <dbReference type="Proteomes" id="UP000255233"/>
    </source>
</evidence>
<comment type="subcellular location">
    <subcellularLocation>
        <location evidence="1">Membrane</location>
    </subcellularLocation>
</comment>
<organism evidence="8 9">
    <name type="scientific">Rikenella microfusus</name>
    <dbReference type="NCBI Taxonomy" id="28139"/>
    <lineage>
        <taxon>Bacteria</taxon>
        <taxon>Pseudomonadati</taxon>
        <taxon>Bacteroidota</taxon>
        <taxon>Bacteroidia</taxon>
        <taxon>Bacteroidales</taxon>
        <taxon>Rikenellaceae</taxon>
        <taxon>Rikenella</taxon>
    </lineage>
</organism>
<dbReference type="AlphaFoldDB" id="A0A379MVG2"/>